<keyword evidence="6" id="KW-1185">Reference proteome</keyword>
<evidence type="ECO:0000313" key="6">
    <source>
        <dbReference type="Proteomes" id="UP000594454"/>
    </source>
</evidence>
<evidence type="ECO:0000256" key="1">
    <source>
        <dbReference type="ARBA" id="ARBA00004138"/>
    </source>
</evidence>
<dbReference type="OMA" id="GARTHND"/>
<evidence type="ECO:0000313" key="5">
    <source>
        <dbReference type="EMBL" id="CAD7077734.1"/>
    </source>
</evidence>
<keyword evidence="3" id="KW-0966">Cell projection</keyword>
<feature type="coiled-coil region" evidence="4">
    <location>
        <begin position="28"/>
        <end position="67"/>
    </location>
</feature>
<feature type="coiled-coil region" evidence="4">
    <location>
        <begin position="207"/>
        <end position="298"/>
    </location>
</feature>
<dbReference type="PANTHER" id="PTHR31183">
    <property type="entry name" value="TRICHOPLEIN KERATIN FILAMENT-BINDING PROTEIN FAMILY MEMBER"/>
    <property type="match status" value="1"/>
</dbReference>
<name>A0A7R8UBZ0_HERIL</name>
<sequence>MDNATRATLSKGDLKILQTYEFVKRTDERALRRKIQDLVDLAKQVRKEELAEKRERLRELLAKEESEFEQEYMAIVQAKVHNDILERQNRLMEIQREHDRENEAAVQLKKVQQYINNCDDIRHHLRKNMLNDTKWCQLQQIEEKRRKAIEDLEHERVWEEVAKKQSDEKARIEECKELERKKRILDDQKFLNHQVLEVRWNQEQMRQEELEARLKAEEKLKAELELERRALAGEAGRKLQKAKEIQAELLEAMEVKKKRMQDEIAFDRMFQEAIDAQYKREQEELAAKVNKLREATLTYLNYLRELKKERAMKDYEFQKALRDFEIKANEKKDKQWRESKEKKAAVAKKAHEELLAQICENQIQKMKEKDLECLEAQKANERWECEVRRDIEKQKQREEFAMNYGKELQEQVAAIRAYKVEQEKLFEVDLDKAKQDDEFCQSLLAKFMSGEANYLRAHPNWSLLKCSCLEK</sequence>
<dbReference type="Proteomes" id="UP000594454">
    <property type="component" value="Chromosome 1"/>
</dbReference>
<keyword evidence="2" id="KW-0969">Cilium</keyword>
<evidence type="ECO:0000256" key="2">
    <source>
        <dbReference type="ARBA" id="ARBA00023069"/>
    </source>
</evidence>
<evidence type="ECO:0008006" key="7">
    <source>
        <dbReference type="Google" id="ProtNLM"/>
    </source>
</evidence>
<proteinExistence type="predicted"/>
<evidence type="ECO:0000256" key="3">
    <source>
        <dbReference type="ARBA" id="ARBA00023273"/>
    </source>
</evidence>
<dbReference type="PANTHER" id="PTHR31183:SF1">
    <property type="entry name" value="CILIA- AND FLAGELLA-ASSOCIATED PROTEIN 53"/>
    <property type="match status" value="1"/>
</dbReference>
<reference evidence="5 6" key="1">
    <citation type="submission" date="2020-11" db="EMBL/GenBank/DDBJ databases">
        <authorList>
            <person name="Wallbank WR R."/>
            <person name="Pardo Diaz C."/>
            <person name="Kozak K."/>
            <person name="Martin S."/>
            <person name="Jiggins C."/>
            <person name="Moest M."/>
            <person name="Warren A I."/>
            <person name="Generalovic N T."/>
            <person name="Byers J.R.P. K."/>
            <person name="Montejo-Kovacevich G."/>
            <person name="Yen C E."/>
        </authorList>
    </citation>
    <scope>NUCLEOTIDE SEQUENCE [LARGE SCALE GENOMIC DNA]</scope>
</reference>
<dbReference type="OrthoDB" id="75950at2759"/>
<protein>
    <recommendedName>
        <fullName evidence="7">Trichohyalin-plectin-homology domain-containing protein</fullName>
    </recommendedName>
</protein>
<gene>
    <name evidence="5" type="ORF">HERILL_LOCUS1054</name>
</gene>
<dbReference type="AlphaFoldDB" id="A0A7R8UBZ0"/>
<dbReference type="GO" id="GO:0005929">
    <property type="term" value="C:cilium"/>
    <property type="evidence" value="ECO:0007669"/>
    <property type="project" value="UniProtKB-SubCell"/>
</dbReference>
<organism evidence="5 6">
    <name type="scientific">Hermetia illucens</name>
    <name type="common">Black soldier fly</name>
    <dbReference type="NCBI Taxonomy" id="343691"/>
    <lineage>
        <taxon>Eukaryota</taxon>
        <taxon>Metazoa</taxon>
        <taxon>Ecdysozoa</taxon>
        <taxon>Arthropoda</taxon>
        <taxon>Hexapoda</taxon>
        <taxon>Insecta</taxon>
        <taxon>Pterygota</taxon>
        <taxon>Neoptera</taxon>
        <taxon>Endopterygota</taxon>
        <taxon>Diptera</taxon>
        <taxon>Brachycera</taxon>
        <taxon>Stratiomyomorpha</taxon>
        <taxon>Stratiomyidae</taxon>
        <taxon>Hermetiinae</taxon>
        <taxon>Hermetia</taxon>
    </lineage>
</organism>
<dbReference type="InParanoid" id="A0A7R8UBZ0"/>
<dbReference type="InterPro" id="IPR043596">
    <property type="entry name" value="CFAP53/TCHP"/>
</dbReference>
<feature type="coiled-coil region" evidence="4">
    <location>
        <begin position="337"/>
        <end position="386"/>
    </location>
</feature>
<keyword evidence="4" id="KW-0175">Coiled coil</keyword>
<comment type="subcellular location">
    <subcellularLocation>
        <location evidence="1">Cell projection</location>
        <location evidence="1">Cilium</location>
    </subcellularLocation>
</comment>
<evidence type="ECO:0000256" key="4">
    <source>
        <dbReference type="SAM" id="Coils"/>
    </source>
</evidence>
<dbReference type="EMBL" id="LR899009">
    <property type="protein sequence ID" value="CAD7077734.1"/>
    <property type="molecule type" value="Genomic_DNA"/>
</dbReference>
<dbReference type="FunCoup" id="A0A7R8UBZ0">
    <property type="interactions" value="10"/>
</dbReference>
<accession>A0A7R8UBZ0</accession>